<keyword evidence="3" id="KW-1185">Reference proteome</keyword>
<feature type="compositionally biased region" description="Polar residues" evidence="1">
    <location>
        <begin position="437"/>
        <end position="456"/>
    </location>
</feature>
<gene>
    <name evidence="2" type="ORF">CYCCA115_LOCUS17869</name>
</gene>
<reference evidence="2" key="1">
    <citation type="submission" date="2023-08" db="EMBL/GenBank/DDBJ databases">
        <authorList>
            <person name="Audoor S."/>
            <person name="Bilcke G."/>
        </authorList>
    </citation>
    <scope>NUCLEOTIDE SEQUENCE</scope>
</reference>
<sequence>MSNSSYINALVCSLYDESQEHNHSTLSPSKVPQGQDVTVNTRPNRTTPSSIELTKDNPDSTTSKSQRKQPPPSKTAEDGAVQGRSLVAYITKLKVSKFCRLYKKAWRQEMFALATAQRVITTDKKSPRFWEFLLVFDPTLIVQRAKPLTWMRLAPSKFYANLAIIPHIVEEFERLKRELQIAKAQSKFPPEQGWNQTKLLCYLHTTTILFYDVCAPSIVLQHDRRKSPPSPDEGNPHLSPPPEDGKFASEVNSVLSTLSYASSHRVAQPGDEDFESDKEEALLSPVSDAKDYPMLNCNPNSSYTILELPAELVEGDEAYTEGNAAVGYYRGKKDNAETLQERDIDYDDISADELDWIYWMGRKLLEDHFPTKGFKDRKQVLSRVQALERSGEGSQIDALEEEKARNGRNGRKKVGLPEEFPNSWKPAENKRKRKANTGLSTKQGQWKSGSFSHAENSLFPKTTSFLLLR</sequence>
<dbReference type="Proteomes" id="UP001295423">
    <property type="component" value="Unassembled WGS sequence"/>
</dbReference>
<organism evidence="2 3">
    <name type="scientific">Cylindrotheca closterium</name>
    <dbReference type="NCBI Taxonomy" id="2856"/>
    <lineage>
        <taxon>Eukaryota</taxon>
        <taxon>Sar</taxon>
        <taxon>Stramenopiles</taxon>
        <taxon>Ochrophyta</taxon>
        <taxon>Bacillariophyta</taxon>
        <taxon>Bacillariophyceae</taxon>
        <taxon>Bacillariophycidae</taxon>
        <taxon>Bacillariales</taxon>
        <taxon>Bacillariaceae</taxon>
        <taxon>Cylindrotheca</taxon>
    </lineage>
</organism>
<dbReference type="AlphaFoldDB" id="A0AAD2G107"/>
<feature type="region of interest" description="Disordered" evidence="1">
    <location>
        <begin position="222"/>
        <end position="246"/>
    </location>
</feature>
<evidence type="ECO:0000313" key="3">
    <source>
        <dbReference type="Proteomes" id="UP001295423"/>
    </source>
</evidence>
<feature type="region of interest" description="Disordered" evidence="1">
    <location>
        <begin position="401"/>
        <end position="456"/>
    </location>
</feature>
<evidence type="ECO:0000256" key="1">
    <source>
        <dbReference type="SAM" id="MobiDB-lite"/>
    </source>
</evidence>
<protein>
    <submittedName>
        <fullName evidence="2">Uncharacterized protein</fullName>
    </submittedName>
</protein>
<feature type="compositionally biased region" description="Polar residues" evidence="1">
    <location>
        <begin position="24"/>
        <end position="52"/>
    </location>
</feature>
<proteinExistence type="predicted"/>
<dbReference type="EMBL" id="CAKOGP040001998">
    <property type="protein sequence ID" value="CAJ1959446.1"/>
    <property type="molecule type" value="Genomic_DNA"/>
</dbReference>
<evidence type="ECO:0000313" key="2">
    <source>
        <dbReference type="EMBL" id="CAJ1959446.1"/>
    </source>
</evidence>
<name>A0AAD2G107_9STRA</name>
<feature type="region of interest" description="Disordered" evidence="1">
    <location>
        <begin position="18"/>
        <end position="79"/>
    </location>
</feature>
<comment type="caution">
    <text evidence="2">The sequence shown here is derived from an EMBL/GenBank/DDBJ whole genome shotgun (WGS) entry which is preliminary data.</text>
</comment>
<accession>A0AAD2G107</accession>